<keyword evidence="2" id="KW-0812">Transmembrane</keyword>
<protein>
    <submittedName>
        <fullName evidence="3">Uncharacterized protein</fullName>
    </submittedName>
</protein>
<accession>A0ABP7FV97</accession>
<reference evidence="4" key="1">
    <citation type="journal article" date="2019" name="Int. J. Syst. Evol. Microbiol.">
        <title>The Global Catalogue of Microorganisms (GCM) 10K type strain sequencing project: providing services to taxonomists for standard genome sequencing and annotation.</title>
        <authorList>
            <consortium name="The Broad Institute Genomics Platform"/>
            <consortium name="The Broad Institute Genome Sequencing Center for Infectious Disease"/>
            <person name="Wu L."/>
            <person name="Ma J."/>
        </authorList>
    </citation>
    <scope>NUCLEOTIDE SEQUENCE [LARGE SCALE GENOMIC DNA]</scope>
    <source>
        <strain evidence="4">JCM 30846</strain>
    </source>
</reference>
<name>A0ABP7FV97_9ACTN</name>
<evidence type="ECO:0000313" key="4">
    <source>
        <dbReference type="Proteomes" id="UP001499884"/>
    </source>
</evidence>
<evidence type="ECO:0000313" key="3">
    <source>
        <dbReference type="EMBL" id="GAA3749293.1"/>
    </source>
</evidence>
<feature type="region of interest" description="Disordered" evidence="1">
    <location>
        <begin position="60"/>
        <end position="87"/>
    </location>
</feature>
<organism evidence="3 4">
    <name type="scientific">Streptomyces tremellae</name>
    <dbReference type="NCBI Taxonomy" id="1124239"/>
    <lineage>
        <taxon>Bacteria</taxon>
        <taxon>Bacillati</taxon>
        <taxon>Actinomycetota</taxon>
        <taxon>Actinomycetes</taxon>
        <taxon>Kitasatosporales</taxon>
        <taxon>Streptomycetaceae</taxon>
        <taxon>Streptomyces</taxon>
    </lineage>
</organism>
<keyword evidence="4" id="KW-1185">Reference proteome</keyword>
<proteinExistence type="predicted"/>
<feature type="compositionally biased region" description="Polar residues" evidence="1">
    <location>
        <begin position="73"/>
        <end position="87"/>
    </location>
</feature>
<gene>
    <name evidence="3" type="ORF">GCM10023082_51740</name>
</gene>
<evidence type="ECO:0000256" key="2">
    <source>
        <dbReference type="SAM" id="Phobius"/>
    </source>
</evidence>
<dbReference type="RefSeq" id="WP_345652217.1">
    <property type="nucleotide sequence ID" value="NZ_BAABEP010000048.1"/>
</dbReference>
<dbReference type="EMBL" id="BAABEP010000048">
    <property type="protein sequence ID" value="GAA3749293.1"/>
    <property type="molecule type" value="Genomic_DNA"/>
</dbReference>
<feature type="transmembrane region" description="Helical" evidence="2">
    <location>
        <begin position="38"/>
        <end position="60"/>
    </location>
</feature>
<evidence type="ECO:0000256" key="1">
    <source>
        <dbReference type="SAM" id="MobiDB-lite"/>
    </source>
</evidence>
<keyword evidence="2" id="KW-0472">Membrane</keyword>
<comment type="caution">
    <text evidence="3">The sequence shown here is derived from an EMBL/GenBank/DDBJ whole genome shotgun (WGS) entry which is preliminary data.</text>
</comment>
<sequence>MAHREARPGRLVVGLAALATAVLYGGDAAGSWHTRWYTALPLLAAALALAAVVGIVGHAARRRRPGRSESKDSTGAPTTTSGSQAMR</sequence>
<keyword evidence="2" id="KW-1133">Transmembrane helix</keyword>
<dbReference type="Proteomes" id="UP001499884">
    <property type="component" value="Unassembled WGS sequence"/>
</dbReference>